<protein>
    <submittedName>
        <fullName evidence="2">Uncharacterized protein</fullName>
    </submittedName>
</protein>
<feature type="compositionally biased region" description="Basic and acidic residues" evidence="1">
    <location>
        <begin position="1251"/>
        <end position="1260"/>
    </location>
</feature>
<feature type="compositionally biased region" description="Polar residues" evidence="1">
    <location>
        <begin position="645"/>
        <end position="678"/>
    </location>
</feature>
<reference evidence="2 3" key="1">
    <citation type="submission" date="2015-12" db="EMBL/GenBank/DDBJ databases">
        <title>Draft genome sequence of Moniliophthora roreri, the causal agent of frosty pod rot of cacao.</title>
        <authorList>
            <person name="Aime M.C."/>
            <person name="Diaz-Valderrama J.R."/>
            <person name="Kijpornyongpan T."/>
            <person name="Phillips-Mora W."/>
        </authorList>
    </citation>
    <scope>NUCLEOTIDE SEQUENCE [LARGE SCALE GENOMIC DNA]</scope>
    <source>
        <strain evidence="2 3">MCA 2952</strain>
    </source>
</reference>
<feature type="region of interest" description="Disordered" evidence="1">
    <location>
        <begin position="32"/>
        <end position="234"/>
    </location>
</feature>
<feature type="region of interest" description="Disordered" evidence="1">
    <location>
        <begin position="972"/>
        <end position="1004"/>
    </location>
</feature>
<feature type="region of interest" description="Disordered" evidence="1">
    <location>
        <begin position="1217"/>
        <end position="1260"/>
    </location>
</feature>
<feature type="region of interest" description="Disordered" evidence="1">
    <location>
        <begin position="484"/>
        <end position="688"/>
    </location>
</feature>
<feature type="region of interest" description="Disordered" evidence="1">
    <location>
        <begin position="324"/>
        <end position="429"/>
    </location>
</feature>
<feature type="region of interest" description="Disordered" evidence="1">
    <location>
        <begin position="1082"/>
        <end position="1129"/>
    </location>
</feature>
<evidence type="ECO:0000256" key="1">
    <source>
        <dbReference type="SAM" id="MobiDB-lite"/>
    </source>
</evidence>
<comment type="caution">
    <text evidence="2">The sequence shown here is derived from an EMBL/GenBank/DDBJ whole genome shotgun (WGS) entry which is preliminary data.</text>
</comment>
<gene>
    <name evidence="2" type="ORF">WG66_12411</name>
</gene>
<feature type="region of interest" description="Disordered" evidence="1">
    <location>
        <begin position="248"/>
        <end position="267"/>
    </location>
</feature>
<name>A0A0W0FF54_MONRR</name>
<feature type="compositionally biased region" description="Pro residues" evidence="1">
    <location>
        <begin position="332"/>
        <end position="345"/>
    </location>
</feature>
<dbReference type="eggNOG" id="ENOG502SEG0">
    <property type="taxonomic scope" value="Eukaryota"/>
</dbReference>
<feature type="compositionally biased region" description="Basic and acidic residues" evidence="1">
    <location>
        <begin position="134"/>
        <end position="149"/>
    </location>
</feature>
<feature type="region of interest" description="Disordered" evidence="1">
    <location>
        <begin position="833"/>
        <end position="893"/>
    </location>
</feature>
<accession>A0A0W0FF54</accession>
<feature type="compositionally biased region" description="Low complexity" evidence="1">
    <location>
        <begin position="49"/>
        <end position="63"/>
    </location>
</feature>
<feature type="region of interest" description="Disordered" evidence="1">
    <location>
        <begin position="1032"/>
        <end position="1059"/>
    </location>
</feature>
<feature type="compositionally biased region" description="Low complexity" evidence="1">
    <location>
        <begin position="484"/>
        <end position="498"/>
    </location>
</feature>
<evidence type="ECO:0000313" key="2">
    <source>
        <dbReference type="EMBL" id="KTB34971.1"/>
    </source>
</evidence>
<feature type="compositionally biased region" description="Polar residues" evidence="1">
    <location>
        <begin position="839"/>
        <end position="854"/>
    </location>
</feature>
<proteinExistence type="predicted"/>
<feature type="compositionally biased region" description="Basic and acidic residues" evidence="1">
    <location>
        <begin position="866"/>
        <end position="884"/>
    </location>
</feature>
<dbReference type="EMBL" id="LATX01002020">
    <property type="protein sequence ID" value="KTB34971.1"/>
    <property type="molecule type" value="Genomic_DNA"/>
</dbReference>
<evidence type="ECO:0000313" key="3">
    <source>
        <dbReference type="Proteomes" id="UP000054988"/>
    </source>
</evidence>
<feature type="compositionally biased region" description="Basic residues" evidence="1">
    <location>
        <begin position="632"/>
        <end position="644"/>
    </location>
</feature>
<feature type="compositionally biased region" description="Low complexity" evidence="1">
    <location>
        <begin position="619"/>
        <end position="631"/>
    </location>
</feature>
<feature type="compositionally biased region" description="Basic residues" evidence="1">
    <location>
        <begin position="382"/>
        <end position="394"/>
    </location>
</feature>
<feature type="compositionally biased region" description="Pro residues" evidence="1">
    <location>
        <begin position="986"/>
        <end position="998"/>
    </location>
</feature>
<feature type="compositionally biased region" description="Polar residues" evidence="1">
    <location>
        <begin position="527"/>
        <end position="541"/>
    </location>
</feature>
<dbReference type="Proteomes" id="UP000054988">
    <property type="component" value="Unassembled WGS sequence"/>
</dbReference>
<feature type="compositionally biased region" description="Polar residues" evidence="1">
    <location>
        <begin position="189"/>
        <end position="207"/>
    </location>
</feature>
<sequence>MTESYVSPSEIRQYWSTQERVKYWVQTHADEVFSSPNAPPSEIEGEDGALSSAVSDVESSHSLPPKFALQYHDGRTVPIPHPSSPNIDQEDLGLHHPSSGKHSSNQDGVPHSSHRSRSGSAPSKHSSRHPASPHSERREREKLRSHSPEEILILPSEHTPDAPVNEISRSVSHTSHHTRSRSLPRDAYPSQSPQNHDPMPFTTSQHSSHSREGYHTPPGGPIQIPHTPPHNHKINLARSQPIAWHPYANGARMTPMPPQNHMRHPYNPKHVPPAIVYAPSSNSRSHYNPPAIYSYPPNFGPNGVMYSHSVPPTKQYRHVHAPYSSAGAPSVAGPPYPPQVLPHPQEPQDQSHRPRQVRSHSNHQSVDERFVHVSRGTNGSSKSKKSSRSKKSGRARANSLPLEEAVRSSVETPPRSPSPTNSNASGSTYYVLPTGRQKVHVIRPNQSNTIFTATSSTKSPTTPISPAGSIKKPFFARLKGLAERLSSAGSSRSSNGSARRAEERDMDLNGENLANKIVPSRQAAMKASTSFADQLGSSPTRASDDEHQVFGGSSALKKGSSPVKYGSRRKNMSGPVSVSHSRPIPTVNPGNRKRSWSLNNPSGSRKRPASDSSSEDGIESLSSPPSPSPTKSKAKPSAKQKSRAHSNFTPSRPSGSTNNNVPTTRPLTRSSPRYSSLSIPDMPKERPEPWDMESLGEYVWVLIDQSGRVFEPDLDSESEYCWWPAKKTMSSEGKLKCIPYHFPSPSLEIQLSNPSENNVLPLTNSLGAVRYGKPMFVVSPSSYGEVQRSPRKRRKTVSGLESRWLRARSEMLDDKEQNEDDLPTLEYVLSARNGRPISTKPSNFGKTKVSTNGTEKGKSKGKKKVKESISDTEPDLKDGLDRDTWSPPPPDELLRIPGEHILCRAKQGQSTEYWIARILGYVPPTSPRQMEKYEVEFLDGIKMEVPRDWFYAYHEDGFGTCKAGKYASEFVDDPVSDDEDVSRSPSPLPATTPEPTDSPPSAESFRDLPIQEQFAYCKPVLYAVLNDRYPPTKRRHDDFMSGGKRRKGLSNEAGLRGKMDPRDVSKLQKLLSKWCLGDFSSVTTDDTDEDAVSGANPQEDPEKASSVAAERSNADVSVDTTASTAKDSKTTSIPVVAVDEFKENISPEISVESLAHADKKSDPSPAVVSPVGHVDVDVETDALPSSPVPTAPLSSSVAGSVEGLNTISERAKTPTMPLALDTSTPTIPTRSLDDDALDSPLTEISSDTESEDKNQNHRNRVDGIISRERQRGCHGYEALAGVEKVDYTLQVLLPELVRQILLWRGGHRKSISVMDDVEENELHAKAEELVREVDWVWDVKRLRDMKVKELDRKNRSNLSNVNSGGTFTRPRRNIIGRG</sequence>
<organism evidence="2 3">
    <name type="scientific">Moniliophthora roreri</name>
    <name type="common">Frosty pod rot fungus</name>
    <name type="synonym">Monilia roreri</name>
    <dbReference type="NCBI Taxonomy" id="221103"/>
    <lineage>
        <taxon>Eukaryota</taxon>
        <taxon>Fungi</taxon>
        <taxon>Dikarya</taxon>
        <taxon>Basidiomycota</taxon>
        <taxon>Agaricomycotina</taxon>
        <taxon>Agaricomycetes</taxon>
        <taxon>Agaricomycetidae</taxon>
        <taxon>Agaricales</taxon>
        <taxon>Marasmiineae</taxon>
        <taxon>Marasmiaceae</taxon>
        <taxon>Moniliophthora</taxon>
    </lineage>
</organism>